<dbReference type="Proteomes" id="UP000664779">
    <property type="component" value="Unassembled WGS sequence"/>
</dbReference>
<dbReference type="EMBL" id="JAFLNF010000002">
    <property type="protein sequence ID" value="MBO0344378.1"/>
    <property type="molecule type" value="Genomic_DNA"/>
</dbReference>
<comment type="caution">
    <text evidence="9">The sequence shown here is derived from an EMBL/GenBank/DDBJ whole genome shotgun (WGS) entry which is preliminary data.</text>
</comment>
<organism evidence="9 10">
    <name type="scientific">Roseibium limicola</name>
    <dbReference type="NCBI Taxonomy" id="2816037"/>
    <lineage>
        <taxon>Bacteria</taxon>
        <taxon>Pseudomonadati</taxon>
        <taxon>Pseudomonadota</taxon>
        <taxon>Alphaproteobacteria</taxon>
        <taxon>Hyphomicrobiales</taxon>
        <taxon>Stappiaceae</taxon>
        <taxon>Roseibium</taxon>
    </lineage>
</organism>
<evidence type="ECO:0000256" key="2">
    <source>
        <dbReference type="ARBA" id="ARBA00007935"/>
    </source>
</evidence>
<accession>A0A939J8I0</accession>
<feature type="transmembrane region" description="Helical" evidence="8">
    <location>
        <begin position="213"/>
        <end position="235"/>
    </location>
</feature>
<keyword evidence="7 8" id="KW-0472">Membrane</keyword>
<gene>
    <name evidence="9" type="ORF">J0X15_04005</name>
</gene>
<dbReference type="SUPFAM" id="SSF81345">
    <property type="entry name" value="ABC transporter involved in vitamin B12 uptake, BtuC"/>
    <property type="match status" value="1"/>
</dbReference>
<keyword evidence="10" id="KW-1185">Reference proteome</keyword>
<dbReference type="RefSeq" id="WP_206938418.1">
    <property type="nucleotide sequence ID" value="NZ_JAFLNF010000002.1"/>
</dbReference>
<dbReference type="Gene3D" id="1.10.3470.10">
    <property type="entry name" value="ABC transporter involved in vitamin B12 uptake, BtuC"/>
    <property type="match status" value="1"/>
</dbReference>
<evidence type="ECO:0000256" key="4">
    <source>
        <dbReference type="ARBA" id="ARBA00022475"/>
    </source>
</evidence>
<evidence type="ECO:0000313" key="10">
    <source>
        <dbReference type="Proteomes" id="UP000664779"/>
    </source>
</evidence>
<evidence type="ECO:0000256" key="7">
    <source>
        <dbReference type="ARBA" id="ARBA00023136"/>
    </source>
</evidence>
<dbReference type="GO" id="GO:0005886">
    <property type="term" value="C:plasma membrane"/>
    <property type="evidence" value="ECO:0007669"/>
    <property type="project" value="UniProtKB-SubCell"/>
</dbReference>
<evidence type="ECO:0000256" key="5">
    <source>
        <dbReference type="ARBA" id="ARBA00022692"/>
    </source>
</evidence>
<comment type="similarity">
    <text evidence="2">Belongs to the binding-protein-dependent transport system permease family. FecCD subfamily.</text>
</comment>
<feature type="transmembrane region" description="Helical" evidence="8">
    <location>
        <begin position="142"/>
        <end position="159"/>
    </location>
</feature>
<feature type="transmembrane region" description="Helical" evidence="8">
    <location>
        <begin position="330"/>
        <end position="348"/>
    </location>
</feature>
<evidence type="ECO:0000256" key="1">
    <source>
        <dbReference type="ARBA" id="ARBA00004651"/>
    </source>
</evidence>
<dbReference type="CDD" id="cd06550">
    <property type="entry name" value="TM_ABC_iron-siderophores_like"/>
    <property type="match status" value="1"/>
</dbReference>
<dbReference type="InterPro" id="IPR000522">
    <property type="entry name" value="ABC_transptr_permease_BtuC"/>
</dbReference>
<name>A0A939J8I0_9HYPH</name>
<protein>
    <submittedName>
        <fullName evidence="9">Iron ABC transporter permease</fullName>
    </submittedName>
</protein>
<keyword evidence="3" id="KW-0813">Transport</keyword>
<keyword evidence="5 8" id="KW-0812">Transmembrane</keyword>
<sequence length="360" mass="38130">MSKSLAEAPFPGHEKRGTWRRLATVSVLPVLLILLVLAILYSVTIGRYNLSVHEVALILIDNIQPVAQPSWEPVEAVVVEQVRLPRIIAAVIIGFGLSISGASLQGLFRNPLVDPGIIGVTSGAGFGGTLAILLGMQGYTKLSTAFLFGLCSIFLVKFLSTVRGRTSMLTLVLAGVVISAFFSAAISIAKLLADPFQKLPAITYWLMGSIASTSYSDVLLIAVAVVPASIAIYLLRFQINLMSLGEEKARALGTRVVLVQWIILLASALISAGVVATSGIIGWVGLVIPHVARAIVGADHKRLLPVSGIIGAIYLLMVDNLSRTLTTSEIPLGIITALVGVPVFAIILRRLHTVGGWSSD</sequence>
<evidence type="ECO:0000256" key="6">
    <source>
        <dbReference type="ARBA" id="ARBA00022989"/>
    </source>
</evidence>
<proteinExistence type="inferred from homology"/>
<keyword evidence="4" id="KW-1003">Cell membrane</keyword>
<dbReference type="GO" id="GO:0033214">
    <property type="term" value="P:siderophore-iron import into cell"/>
    <property type="evidence" value="ECO:0007669"/>
    <property type="project" value="TreeGrafter"/>
</dbReference>
<dbReference type="AlphaFoldDB" id="A0A939J8I0"/>
<feature type="transmembrane region" description="Helical" evidence="8">
    <location>
        <begin position="87"/>
        <end position="104"/>
    </location>
</feature>
<feature type="transmembrane region" description="Helical" evidence="8">
    <location>
        <begin position="116"/>
        <end position="136"/>
    </location>
</feature>
<keyword evidence="6 8" id="KW-1133">Transmembrane helix</keyword>
<comment type="subcellular location">
    <subcellularLocation>
        <location evidence="1">Cell membrane</location>
        <topology evidence="1">Multi-pass membrane protein</topology>
    </subcellularLocation>
</comment>
<evidence type="ECO:0000313" key="9">
    <source>
        <dbReference type="EMBL" id="MBO0344378.1"/>
    </source>
</evidence>
<feature type="transmembrane region" description="Helical" evidence="8">
    <location>
        <begin position="21"/>
        <end position="43"/>
    </location>
</feature>
<evidence type="ECO:0000256" key="8">
    <source>
        <dbReference type="SAM" id="Phobius"/>
    </source>
</evidence>
<feature type="transmembrane region" description="Helical" evidence="8">
    <location>
        <begin position="303"/>
        <end position="318"/>
    </location>
</feature>
<dbReference type="PANTHER" id="PTHR30472:SF70">
    <property type="entry name" value="MOLYBDATE IMPORT SYSTEM PERMEASE PROTEIN MOLB"/>
    <property type="match status" value="1"/>
</dbReference>
<reference evidence="9" key="1">
    <citation type="submission" date="2021-03" db="EMBL/GenBank/DDBJ databases">
        <title>Roseibium sp. CAU 1637 isolated from Incheon.</title>
        <authorList>
            <person name="Kim W."/>
        </authorList>
    </citation>
    <scope>NUCLEOTIDE SEQUENCE</scope>
    <source>
        <strain evidence="9">CAU 1637</strain>
    </source>
</reference>
<dbReference type="FunFam" id="1.10.3470.10:FF:000001">
    <property type="entry name" value="Vitamin B12 ABC transporter permease BtuC"/>
    <property type="match status" value="1"/>
</dbReference>
<dbReference type="PANTHER" id="PTHR30472">
    <property type="entry name" value="FERRIC ENTEROBACTIN TRANSPORT SYSTEM PERMEASE PROTEIN"/>
    <property type="match status" value="1"/>
</dbReference>
<feature type="transmembrane region" description="Helical" evidence="8">
    <location>
        <begin position="171"/>
        <end position="193"/>
    </location>
</feature>
<evidence type="ECO:0000256" key="3">
    <source>
        <dbReference type="ARBA" id="ARBA00022448"/>
    </source>
</evidence>
<dbReference type="GO" id="GO:0022857">
    <property type="term" value="F:transmembrane transporter activity"/>
    <property type="evidence" value="ECO:0007669"/>
    <property type="project" value="InterPro"/>
</dbReference>
<dbReference type="InterPro" id="IPR037294">
    <property type="entry name" value="ABC_BtuC-like"/>
</dbReference>
<feature type="transmembrane region" description="Helical" evidence="8">
    <location>
        <begin position="256"/>
        <end position="274"/>
    </location>
</feature>
<dbReference type="Pfam" id="PF01032">
    <property type="entry name" value="FecCD"/>
    <property type="match status" value="1"/>
</dbReference>